<dbReference type="VEuPathDB" id="CryptoDB:CmeUKMEL1_12715"/>
<dbReference type="GO" id="GO:0046872">
    <property type="term" value="F:metal ion binding"/>
    <property type="evidence" value="ECO:0007669"/>
    <property type="project" value="UniProtKB-KW"/>
</dbReference>
<feature type="binding site" evidence="4">
    <location>
        <position position="46"/>
    </location>
    <ligand>
        <name>Mg(2+)</name>
        <dbReference type="ChEBI" id="CHEBI:18420"/>
    </ligand>
</feature>
<dbReference type="GO" id="GO:0005525">
    <property type="term" value="F:GTP binding"/>
    <property type="evidence" value="ECO:0007669"/>
    <property type="project" value="UniProtKB-KW"/>
</dbReference>
<dbReference type="Proteomes" id="UP000236928">
    <property type="component" value="Unassembled WGS sequence"/>
</dbReference>
<feature type="binding site" evidence="3">
    <location>
        <position position="68"/>
    </location>
    <ligand>
        <name>GTP</name>
        <dbReference type="ChEBI" id="CHEBI:37565"/>
    </ligand>
</feature>
<sequence length="265" mass="30484">MFNLLKSAGKVGINVIFTGISGSGKTTLLYSSLLGRFSEVPKFNPTESFNFERIMYLKKLLLVWDTSGHIAFINNLLPVMFSTIKFRAIVYVVNLLQGDKLIFDQINNEIRTLLYNQQLSDCRFCILFNTFGSSSDSWPRQPAEFASLLGLCYLPPQIDNRTKWFVVDTAKGFTDSGWRMATEFILFGSIPNMPYYTNVPDFELTPIHYYHSQYDGKTPYGYNFKQYIPSDYINTLYNQNPPPQPPVNTKPKTSKFAKLFKKKQN</sequence>
<comment type="caution">
    <text evidence="5">The sequence shown here is derived from an EMBL/GenBank/DDBJ whole genome shotgun (WGS) entry which is preliminary data.</text>
</comment>
<dbReference type="SUPFAM" id="SSF52540">
    <property type="entry name" value="P-loop containing nucleoside triphosphate hydrolases"/>
    <property type="match status" value="1"/>
</dbReference>
<gene>
    <name evidence="5" type="ORF">CmeUKMEL1_12715</name>
</gene>
<keyword evidence="1 3" id="KW-0547">Nucleotide-binding</keyword>
<keyword evidence="6" id="KW-1185">Reference proteome</keyword>
<protein>
    <submittedName>
        <fullName evidence="5">ADP-ribosylation factor family protein</fullName>
    </submittedName>
</protein>
<dbReference type="InterPro" id="IPR027417">
    <property type="entry name" value="P-loop_NTPase"/>
</dbReference>
<dbReference type="EMBL" id="JIBK01000045">
    <property type="protein sequence ID" value="POM84502.1"/>
    <property type="molecule type" value="Genomic_DNA"/>
</dbReference>
<dbReference type="Pfam" id="PF00025">
    <property type="entry name" value="Arf"/>
    <property type="match status" value="1"/>
</dbReference>
<dbReference type="InterPro" id="IPR006689">
    <property type="entry name" value="Small_GTPase_ARF/SAR"/>
</dbReference>
<evidence type="ECO:0000256" key="1">
    <source>
        <dbReference type="ARBA" id="ARBA00022741"/>
    </source>
</evidence>
<keyword evidence="2 3" id="KW-0342">GTP-binding</keyword>
<organism evidence="5 6">
    <name type="scientific">Cryptosporidium meleagridis</name>
    <dbReference type="NCBI Taxonomy" id="93969"/>
    <lineage>
        <taxon>Eukaryota</taxon>
        <taxon>Sar</taxon>
        <taxon>Alveolata</taxon>
        <taxon>Apicomplexa</taxon>
        <taxon>Conoidasida</taxon>
        <taxon>Coccidia</taxon>
        <taxon>Eucoccidiorida</taxon>
        <taxon>Eimeriorina</taxon>
        <taxon>Cryptosporidiidae</taxon>
        <taxon>Cryptosporidium</taxon>
    </lineage>
</organism>
<feature type="binding site" evidence="4">
    <location>
        <position position="26"/>
    </location>
    <ligand>
        <name>Mg(2+)</name>
        <dbReference type="ChEBI" id="CHEBI:18420"/>
    </ligand>
</feature>
<dbReference type="GO" id="GO:0003924">
    <property type="term" value="F:GTPase activity"/>
    <property type="evidence" value="ECO:0007669"/>
    <property type="project" value="InterPro"/>
</dbReference>
<feature type="binding site" evidence="3">
    <location>
        <begin position="19"/>
        <end position="26"/>
    </location>
    <ligand>
        <name>GTP</name>
        <dbReference type="ChEBI" id="CHEBI:37565"/>
    </ligand>
</feature>
<name>A0A2P4Z360_9CRYT</name>
<evidence type="ECO:0000256" key="2">
    <source>
        <dbReference type="ARBA" id="ARBA00023134"/>
    </source>
</evidence>
<evidence type="ECO:0000256" key="3">
    <source>
        <dbReference type="PIRSR" id="PIRSR606689-1"/>
    </source>
</evidence>
<dbReference type="AlphaFoldDB" id="A0A2P4Z360"/>
<accession>A0A2P4Z360</accession>
<evidence type="ECO:0000313" key="5">
    <source>
        <dbReference type="EMBL" id="POM84502.1"/>
    </source>
</evidence>
<proteinExistence type="predicted"/>
<reference evidence="5 6" key="1">
    <citation type="submission" date="2014-04" db="EMBL/GenBank/DDBJ databases">
        <title>Comparative Genomics of Cryptosporidium Species.</title>
        <authorList>
            <person name="Silva J.C."/>
            <person name="Su Q."/>
            <person name="Chalmers R."/>
            <person name="Chibucos M.C."/>
            <person name="Elwin K."/>
            <person name="Godinez A."/>
            <person name="Guo F."/>
            <person name="Huynh K."/>
            <person name="Orvis J."/>
            <person name="Ott S."/>
            <person name="Sadzewicz L."/>
            <person name="Sengamalay N."/>
            <person name="Shetty A."/>
            <person name="Sun M."/>
            <person name="Tallon L."/>
            <person name="Xiao L."/>
            <person name="Zhang H."/>
            <person name="Fraser C.M."/>
            <person name="Zhu G."/>
            <person name="Kissinger J."/>
            <person name="Widmer G."/>
        </authorList>
    </citation>
    <scope>NUCLEOTIDE SEQUENCE [LARGE SCALE GENOMIC DNA]</scope>
    <source>
        <strain evidence="5 6">UKMEL1</strain>
    </source>
</reference>
<keyword evidence="4" id="KW-0460">Magnesium</keyword>
<dbReference type="Gene3D" id="3.40.50.300">
    <property type="entry name" value="P-loop containing nucleotide triphosphate hydrolases"/>
    <property type="match status" value="1"/>
</dbReference>
<keyword evidence="4" id="KW-0479">Metal-binding</keyword>
<evidence type="ECO:0000256" key="4">
    <source>
        <dbReference type="PIRSR" id="PIRSR606689-2"/>
    </source>
</evidence>
<evidence type="ECO:0000313" key="6">
    <source>
        <dbReference type="Proteomes" id="UP000236928"/>
    </source>
</evidence>
<dbReference type="OrthoDB" id="414781at2759"/>